<proteinExistence type="predicted"/>
<reference evidence="2" key="1">
    <citation type="submission" date="2019-11" db="EMBL/GenBank/DDBJ databases">
        <authorList>
            <person name="Feng L."/>
        </authorList>
    </citation>
    <scope>NUCLEOTIDE SEQUENCE</scope>
    <source>
        <strain evidence="2">CbolteaeLFYP116</strain>
    </source>
</reference>
<evidence type="ECO:0000313" key="2">
    <source>
        <dbReference type="EMBL" id="VYT43689.1"/>
    </source>
</evidence>
<keyword evidence="1" id="KW-0812">Transmembrane</keyword>
<gene>
    <name evidence="2" type="ORF">CBLFYP116_03793</name>
</gene>
<keyword evidence="1" id="KW-0472">Membrane</keyword>
<accession>A0A6N2WLU0</accession>
<dbReference type="EMBL" id="CACRTF010000017">
    <property type="protein sequence ID" value="VYT43689.1"/>
    <property type="molecule type" value="Genomic_DNA"/>
</dbReference>
<name>A0A6N2WLU0_9FIRM</name>
<protein>
    <submittedName>
        <fullName evidence="2">Uncharacterized protein</fullName>
    </submittedName>
</protein>
<keyword evidence="1" id="KW-1133">Transmembrane helix</keyword>
<dbReference type="AlphaFoldDB" id="A0A6N2WLU0"/>
<dbReference type="RefSeq" id="WP_002578530.1">
    <property type="nucleotide sequence ID" value="NZ_CATZOE010000031.1"/>
</dbReference>
<sequence>MCKECIKKVLEWYSFGIIVGAGFYIGLNLAVQLLKVVTDVMRQWCL</sequence>
<evidence type="ECO:0000256" key="1">
    <source>
        <dbReference type="SAM" id="Phobius"/>
    </source>
</evidence>
<feature type="transmembrane region" description="Helical" evidence="1">
    <location>
        <begin position="12"/>
        <end position="34"/>
    </location>
</feature>
<organism evidence="2">
    <name type="scientific">Enterocloster bolteae</name>
    <dbReference type="NCBI Taxonomy" id="208479"/>
    <lineage>
        <taxon>Bacteria</taxon>
        <taxon>Bacillati</taxon>
        <taxon>Bacillota</taxon>
        <taxon>Clostridia</taxon>
        <taxon>Lachnospirales</taxon>
        <taxon>Lachnospiraceae</taxon>
        <taxon>Enterocloster</taxon>
    </lineage>
</organism>